<dbReference type="EMBL" id="VSRR010123620">
    <property type="protein sequence ID" value="MPD00601.1"/>
    <property type="molecule type" value="Genomic_DNA"/>
</dbReference>
<name>A0A5B7JUQ0_PORTR</name>
<comment type="caution">
    <text evidence="1">The sequence shown here is derived from an EMBL/GenBank/DDBJ whole genome shotgun (WGS) entry which is preliminary data.</text>
</comment>
<organism evidence="1 2">
    <name type="scientific">Portunus trituberculatus</name>
    <name type="common">Swimming crab</name>
    <name type="synonym">Neptunus trituberculatus</name>
    <dbReference type="NCBI Taxonomy" id="210409"/>
    <lineage>
        <taxon>Eukaryota</taxon>
        <taxon>Metazoa</taxon>
        <taxon>Ecdysozoa</taxon>
        <taxon>Arthropoda</taxon>
        <taxon>Crustacea</taxon>
        <taxon>Multicrustacea</taxon>
        <taxon>Malacostraca</taxon>
        <taxon>Eumalacostraca</taxon>
        <taxon>Eucarida</taxon>
        <taxon>Decapoda</taxon>
        <taxon>Pleocyemata</taxon>
        <taxon>Brachyura</taxon>
        <taxon>Eubrachyura</taxon>
        <taxon>Portunoidea</taxon>
        <taxon>Portunidae</taxon>
        <taxon>Portuninae</taxon>
        <taxon>Portunus</taxon>
    </lineage>
</organism>
<accession>A0A5B7JUQ0</accession>
<dbReference type="AlphaFoldDB" id="A0A5B7JUQ0"/>
<evidence type="ECO:0000313" key="1">
    <source>
        <dbReference type="EMBL" id="MPD00601.1"/>
    </source>
</evidence>
<protein>
    <submittedName>
        <fullName evidence="1">Uncharacterized protein</fullName>
    </submittedName>
</protein>
<proteinExistence type="predicted"/>
<reference evidence="1 2" key="1">
    <citation type="submission" date="2019-05" db="EMBL/GenBank/DDBJ databases">
        <title>Another draft genome of Portunus trituberculatus and its Hox gene families provides insights of decapod evolution.</title>
        <authorList>
            <person name="Jeong J.-H."/>
            <person name="Song I."/>
            <person name="Kim S."/>
            <person name="Choi T."/>
            <person name="Kim D."/>
            <person name="Ryu S."/>
            <person name="Kim W."/>
        </authorList>
    </citation>
    <scope>NUCLEOTIDE SEQUENCE [LARGE SCALE GENOMIC DNA]</scope>
    <source>
        <tissue evidence="1">Muscle</tissue>
    </source>
</reference>
<keyword evidence="2" id="KW-1185">Reference proteome</keyword>
<evidence type="ECO:0000313" key="2">
    <source>
        <dbReference type="Proteomes" id="UP000324222"/>
    </source>
</evidence>
<dbReference type="Proteomes" id="UP000324222">
    <property type="component" value="Unassembled WGS sequence"/>
</dbReference>
<gene>
    <name evidence="1" type="ORF">E2C01_096083</name>
</gene>
<sequence>MKFNDPFLCSVIGITGHATLLIRYTSEYEILGLLPYMSDGAGLGRVRQGWAGPRDNRRQTRGKKGPLNLLAGVVPLPSPLKATPGPGRSSNSWLPDCCTGLFC</sequence>